<proteinExistence type="predicted"/>
<evidence type="ECO:0008006" key="4">
    <source>
        <dbReference type="Google" id="ProtNLM"/>
    </source>
</evidence>
<reference evidence="2 3" key="1">
    <citation type="submission" date="2017-02" db="EMBL/GenBank/DDBJ databases">
        <authorList>
            <person name="Peterson S.W."/>
        </authorList>
    </citation>
    <scope>NUCLEOTIDE SEQUENCE [LARGE SCALE GENOMIC DNA]</scope>
    <source>
        <strain evidence="2 3">S285</strain>
    </source>
</reference>
<protein>
    <recommendedName>
        <fullName evidence="4">DNA methyltransferase</fullName>
    </recommendedName>
</protein>
<keyword evidence="3" id="KW-1185">Reference proteome</keyword>
<dbReference type="EMBL" id="CP019948">
    <property type="protein sequence ID" value="ARN83199.1"/>
    <property type="molecule type" value="Genomic_DNA"/>
</dbReference>
<evidence type="ECO:0000313" key="2">
    <source>
        <dbReference type="EMBL" id="ARN83199.1"/>
    </source>
</evidence>
<organism evidence="2 3">
    <name type="scientific">Methylocystis bryophila</name>
    <dbReference type="NCBI Taxonomy" id="655015"/>
    <lineage>
        <taxon>Bacteria</taxon>
        <taxon>Pseudomonadati</taxon>
        <taxon>Pseudomonadota</taxon>
        <taxon>Alphaproteobacteria</taxon>
        <taxon>Hyphomicrobiales</taxon>
        <taxon>Methylocystaceae</taxon>
        <taxon>Methylocystis</taxon>
    </lineage>
</organism>
<dbReference type="RefSeq" id="WP_085773356.1">
    <property type="nucleotide sequence ID" value="NZ_AP027149.1"/>
</dbReference>
<accession>A0A1W6N074</accession>
<keyword evidence="1" id="KW-1133">Transmembrane helix</keyword>
<dbReference type="KEGG" id="mbry:B1812_21335"/>
<keyword evidence="1" id="KW-0472">Membrane</keyword>
<dbReference type="AlphaFoldDB" id="A0A1W6N074"/>
<name>A0A1W6N074_9HYPH</name>
<dbReference type="Proteomes" id="UP000193978">
    <property type="component" value="Chromosome"/>
</dbReference>
<sequence>MSVLTDLAIQLIAGAIGGNAAGGLLKNIDLGPIAKTISGAVGGGIGGQLLQAVIPALAGAASAPGGFDIAAAAGQAVGGGVTGAIVTVIVGLIKNSLMKKAA</sequence>
<evidence type="ECO:0000256" key="1">
    <source>
        <dbReference type="SAM" id="Phobius"/>
    </source>
</evidence>
<evidence type="ECO:0000313" key="3">
    <source>
        <dbReference type="Proteomes" id="UP000193978"/>
    </source>
</evidence>
<keyword evidence="1" id="KW-0812">Transmembrane</keyword>
<dbReference type="STRING" id="655015.B1812_21335"/>
<feature type="transmembrane region" description="Helical" evidence="1">
    <location>
        <begin position="69"/>
        <end position="93"/>
    </location>
</feature>
<gene>
    <name evidence="2" type="ORF">B1812_21335</name>
</gene>